<dbReference type="InterPro" id="IPR036390">
    <property type="entry name" value="WH_DNA-bd_sf"/>
</dbReference>
<dbReference type="InterPro" id="IPR036388">
    <property type="entry name" value="WH-like_DNA-bd_sf"/>
</dbReference>
<keyword evidence="2" id="KW-1185">Reference proteome</keyword>
<keyword evidence="1" id="KW-0238">DNA-binding</keyword>
<organism evidence="1 2">
    <name type="scientific">Sphingomonas colocasiae</name>
    <dbReference type="NCBI Taxonomy" id="1848973"/>
    <lineage>
        <taxon>Bacteria</taxon>
        <taxon>Pseudomonadati</taxon>
        <taxon>Pseudomonadota</taxon>
        <taxon>Alphaproteobacteria</taxon>
        <taxon>Sphingomonadales</taxon>
        <taxon>Sphingomonadaceae</taxon>
        <taxon>Sphingomonas</taxon>
    </lineage>
</organism>
<proteinExistence type="predicted"/>
<reference evidence="1 2" key="1">
    <citation type="submission" date="2021-08" db="EMBL/GenBank/DDBJ databases">
        <authorList>
            <person name="Tuo L."/>
        </authorList>
    </citation>
    <scope>NUCLEOTIDE SEQUENCE [LARGE SCALE GENOMIC DNA]</scope>
    <source>
        <strain evidence="1 2">JCM 31229</strain>
    </source>
</reference>
<dbReference type="SUPFAM" id="SSF46785">
    <property type="entry name" value="Winged helix' DNA-binding domain"/>
    <property type="match status" value="1"/>
</dbReference>
<comment type="caution">
    <text evidence="1">The sequence shown here is derived from an EMBL/GenBank/DDBJ whole genome shotgun (WGS) entry which is preliminary data.</text>
</comment>
<dbReference type="RefSeq" id="WP_222988746.1">
    <property type="nucleotide sequence ID" value="NZ_JAINVV010000003.1"/>
</dbReference>
<evidence type="ECO:0000313" key="1">
    <source>
        <dbReference type="EMBL" id="MBY8821648.1"/>
    </source>
</evidence>
<protein>
    <submittedName>
        <fullName evidence="1">Winged helix DNA-binding protein</fullName>
    </submittedName>
</protein>
<gene>
    <name evidence="1" type="ORF">K7G82_05050</name>
</gene>
<dbReference type="GO" id="GO:0003677">
    <property type="term" value="F:DNA binding"/>
    <property type="evidence" value="ECO:0007669"/>
    <property type="project" value="UniProtKB-KW"/>
</dbReference>
<sequence length="300" mass="31255">MGDGGAGPVAYRAQADMLILGQDMLATTAATAAAQAVGCRPVGPLDHAEAIARIEAGGETRHLILAIGADEGRALDMLLAAIDRAARQGRCHGMVTLPVAMIDRVAAAITHAAIELLCEPTPLELATAIALRAAQTGLPGDASGQSEGLRRIAEAFAASADEPRSGRTVREHARGYHAGPAEARGDAMTAGDFRRVIRARRLRARFFGDDLFADPAWDMLLDLAAARLEGGAVAVSSLCIASAVPPTTALRWIRIMTEQGLLVRTADPMDGRRVFIGLSDAVAGSMNAYFTAVKDAGLLA</sequence>
<accession>A0ABS7PK32</accession>
<evidence type="ECO:0000313" key="2">
    <source>
        <dbReference type="Proteomes" id="UP000706039"/>
    </source>
</evidence>
<dbReference type="EMBL" id="JAINVV010000003">
    <property type="protein sequence ID" value="MBY8821648.1"/>
    <property type="molecule type" value="Genomic_DNA"/>
</dbReference>
<dbReference type="Gene3D" id="1.10.10.10">
    <property type="entry name" value="Winged helix-like DNA-binding domain superfamily/Winged helix DNA-binding domain"/>
    <property type="match status" value="1"/>
</dbReference>
<dbReference type="Proteomes" id="UP000706039">
    <property type="component" value="Unassembled WGS sequence"/>
</dbReference>
<name>A0ABS7PK32_9SPHN</name>